<dbReference type="InterPro" id="IPR043129">
    <property type="entry name" value="ATPase_NBD"/>
</dbReference>
<sequence length="322" mass="33503">MIFVGIDVGGTSSRCVAVDTGGTVIARAGGPGSNVHRHGIPEAAQRAVTLVRQTLEGVTPADDPVYAAVCTAGLDTEDTARTFAAVLRDLAPEVVWRLENDAVAAWKGAFGAGASGVVAICGTGAVAFARHDGRQARAGGWGAALGDEGSGYDMGRRALLALLRHQDGMGPATSLREPVLNHLGLSRTDAIIDHVHFHMQPSHVAALAPLVLSQAEDGDEVAVSVVDAVARSLAGMVVAAARTVRGNEEREIPFSLAGGVSGDEYFAARVRRHCADPALLMPWHRPEAPPVVGAVYLAMEAAGTFSAVDLTHDHVDRYQICS</sequence>
<dbReference type="InterPro" id="IPR002731">
    <property type="entry name" value="ATPase_BadF"/>
</dbReference>
<evidence type="ECO:0000259" key="1">
    <source>
        <dbReference type="Pfam" id="PF01869"/>
    </source>
</evidence>
<dbReference type="EMBL" id="VJZA01000007">
    <property type="protein sequence ID" value="TVT24254.1"/>
    <property type="molecule type" value="Genomic_DNA"/>
</dbReference>
<dbReference type="PANTHER" id="PTHR43190:SF3">
    <property type="entry name" value="N-ACETYL-D-GLUCOSAMINE KINASE"/>
    <property type="match status" value="1"/>
</dbReference>
<comment type="caution">
    <text evidence="2">The sequence shown here is derived from an EMBL/GenBank/DDBJ whole genome shotgun (WGS) entry which is preliminary data.</text>
</comment>
<proteinExistence type="predicted"/>
<keyword evidence="3" id="KW-1185">Reference proteome</keyword>
<dbReference type="Proteomes" id="UP000318578">
    <property type="component" value="Unassembled WGS sequence"/>
</dbReference>
<evidence type="ECO:0000313" key="3">
    <source>
        <dbReference type="Proteomes" id="UP000318578"/>
    </source>
</evidence>
<dbReference type="SUPFAM" id="SSF53067">
    <property type="entry name" value="Actin-like ATPase domain"/>
    <property type="match status" value="2"/>
</dbReference>
<dbReference type="OrthoDB" id="8701357at2"/>
<evidence type="ECO:0000313" key="2">
    <source>
        <dbReference type="EMBL" id="TVT24254.1"/>
    </source>
</evidence>
<dbReference type="Pfam" id="PF01869">
    <property type="entry name" value="BcrAD_BadFG"/>
    <property type="match status" value="1"/>
</dbReference>
<dbReference type="PANTHER" id="PTHR43190">
    <property type="entry name" value="N-ACETYL-D-GLUCOSAMINE KINASE"/>
    <property type="match status" value="1"/>
</dbReference>
<dbReference type="CDD" id="cd24007">
    <property type="entry name" value="ASKHA_NBD_eukNAGK-like"/>
    <property type="match status" value="1"/>
</dbReference>
<dbReference type="Gene3D" id="3.30.420.40">
    <property type="match status" value="2"/>
</dbReference>
<feature type="domain" description="ATPase BadF/BadG/BcrA/BcrD type" evidence="1">
    <location>
        <begin position="4"/>
        <end position="298"/>
    </location>
</feature>
<dbReference type="AlphaFoldDB" id="A0A558AJ12"/>
<protein>
    <recommendedName>
        <fullName evidence="1">ATPase BadF/BadG/BcrA/BcrD type domain-containing protein</fullName>
    </recommendedName>
</protein>
<reference evidence="2 3" key="1">
    <citation type="submission" date="2019-07" db="EMBL/GenBank/DDBJ databases">
        <title>New species of Amycolatopsis and Streptomyces.</title>
        <authorList>
            <person name="Duangmal K."/>
            <person name="Teo W.F.A."/>
            <person name="Lipun K."/>
        </authorList>
    </citation>
    <scope>NUCLEOTIDE SEQUENCE [LARGE SCALE GENOMIC DNA]</scope>
    <source>
        <strain evidence="2 3">JCM 30562</strain>
    </source>
</reference>
<gene>
    <name evidence="2" type="ORF">FNH06_06700</name>
</gene>
<dbReference type="InterPro" id="IPR052519">
    <property type="entry name" value="Euk-type_GlcNAc_Kinase"/>
</dbReference>
<name>A0A558AJ12_9PSEU</name>
<organism evidence="2 3">
    <name type="scientific">Amycolatopsis acidiphila</name>
    <dbReference type="NCBI Taxonomy" id="715473"/>
    <lineage>
        <taxon>Bacteria</taxon>
        <taxon>Bacillati</taxon>
        <taxon>Actinomycetota</taxon>
        <taxon>Actinomycetes</taxon>
        <taxon>Pseudonocardiales</taxon>
        <taxon>Pseudonocardiaceae</taxon>
        <taxon>Amycolatopsis</taxon>
    </lineage>
</organism>
<dbReference type="RefSeq" id="WP_144635272.1">
    <property type="nucleotide sequence ID" value="NZ_BNAX01000016.1"/>
</dbReference>
<accession>A0A558AJ12</accession>